<organism evidence="1 2">
    <name type="scientific">Nocardia africana</name>
    <dbReference type="NCBI Taxonomy" id="134964"/>
    <lineage>
        <taxon>Bacteria</taxon>
        <taxon>Bacillati</taxon>
        <taxon>Actinomycetota</taxon>
        <taxon>Actinomycetes</taxon>
        <taxon>Mycobacteriales</taxon>
        <taxon>Nocardiaceae</taxon>
        <taxon>Nocardia</taxon>
    </lineage>
</organism>
<name>A0A378X2G0_9NOCA</name>
<protein>
    <recommendedName>
        <fullName evidence="3">NAD dependent epimerase/dehydratase family</fullName>
    </recommendedName>
</protein>
<dbReference type="Gene3D" id="3.40.50.720">
    <property type="entry name" value="NAD(P)-binding Rossmann-like Domain"/>
    <property type="match status" value="1"/>
</dbReference>
<evidence type="ECO:0000313" key="1">
    <source>
        <dbReference type="EMBL" id="SUA47342.1"/>
    </source>
</evidence>
<dbReference type="Proteomes" id="UP000255082">
    <property type="component" value="Unassembled WGS sequence"/>
</dbReference>
<dbReference type="EMBL" id="UGRU01000001">
    <property type="protein sequence ID" value="SUA47342.1"/>
    <property type="molecule type" value="Genomic_DNA"/>
</dbReference>
<sequence length="203" mass="22178">MDAGPFDAVIDTSSYVPRETLAMARALDPVADKYVLVSTVSVYEDWPIKPLSESSPVLSCPSDAGPDYGYDGDPGPSTYGFGKAGCERAVLETFGPQRSVILRPGVILGPREYVGRLEWWLRRMQRGGRILAPGSPSRSIQPVDVRDVSDFALHAAGDLWESSMSLRPAEIPWATYWMPAITRLAKMVAWNGLPTKHGSPTRA</sequence>
<evidence type="ECO:0000313" key="2">
    <source>
        <dbReference type="Proteomes" id="UP000255082"/>
    </source>
</evidence>
<dbReference type="InterPro" id="IPR036291">
    <property type="entry name" value="NAD(P)-bd_dom_sf"/>
</dbReference>
<dbReference type="AlphaFoldDB" id="A0A378X2G0"/>
<dbReference type="SUPFAM" id="SSF51735">
    <property type="entry name" value="NAD(P)-binding Rossmann-fold domains"/>
    <property type="match status" value="1"/>
</dbReference>
<accession>A0A378X2G0</accession>
<evidence type="ECO:0008006" key="3">
    <source>
        <dbReference type="Google" id="ProtNLM"/>
    </source>
</evidence>
<gene>
    <name evidence="1" type="ORF">NCTC13184_05883</name>
</gene>
<proteinExistence type="predicted"/>
<reference evidence="1 2" key="1">
    <citation type="submission" date="2018-06" db="EMBL/GenBank/DDBJ databases">
        <authorList>
            <consortium name="Pathogen Informatics"/>
            <person name="Doyle S."/>
        </authorList>
    </citation>
    <scope>NUCLEOTIDE SEQUENCE [LARGE SCALE GENOMIC DNA]</scope>
    <source>
        <strain evidence="1 2">NCTC13184</strain>
    </source>
</reference>